<keyword evidence="3" id="KW-1185">Reference proteome</keyword>
<evidence type="ECO:0000313" key="2">
    <source>
        <dbReference type="EMBL" id="EJK51001.1"/>
    </source>
</evidence>
<reference evidence="2 3" key="1">
    <citation type="journal article" date="2012" name="Genome Biol.">
        <title>Genome and low-iron response of an oceanic diatom adapted to chronic iron limitation.</title>
        <authorList>
            <person name="Lommer M."/>
            <person name="Specht M."/>
            <person name="Roy A.S."/>
            <person name="Kraemer L."/>
            <person name="Andreson R."/>
            <person name="Gutowska M.A."/>
            <person name="Wolf J."/>
            <person name="Bergner S.V."/>
            <person name="Schilhabel M.B."/>
            <person name="Klostermeier U.C."/>
            <person name="Beiko R.G."/>
            <person name="Rosenstiel P."/>
            <person name="Hippler M."/>
            <person name="Laroche J."/>
        </authorList>
    </citation>
    <scope>NUCLEOTIDE SEQUENCE [LARGE SCALE GENOMIC DNA]</scope>
    <source>
        <strain evidence="2 3">CCMP1005</strain>
    </source>
</reference>
<feature type="region of interest" description="Disordered" evidence="1">
    <location>
        <begin position="119"/>
        <end position="148"/>
    </location>
</feature>
<dbReference type="Proteomes" id="UP000266841">
    <property type="component" value="Unassembled WGS sequence"/>
</dbReference>
<feature type="region of interest" description="Disordered" evidence="1">
    <location>
        <begin position="1"/>
        <end position="58"/>
    </location>
</feature>
<feature type="region of interest" description="Disordered" evidence="1">
    <location>
        <begin position="74"/>
        <end position="101"/>
    </location>
</feature>
<dbReference type="EMBL" id="AGNL01042410">
    <property type="protein sequence ID" value="EJK51001.1"/>
    <property type="molecule type" value="Genomic_DNA"/>
</dbReference>
<name>K0RQ42_THAOC</name>
<proteinExistence type="predicted"/>
<evidence type="ECO:0000256" key="1">
    <source>
        <dbReference type="SAM" id="MobiDB-lite"/>
    </source>
</evidence>
<gene>
    <name evidence="2" type="ORF">THAOC_29874</name>
</gene>
<dbReference type="AlphaFoldDB" id="K0RQ42"/>
<feature type="non-terminal residue" evidence="2">
    <location>
        <position position="1"/>
    </location>
</feature>
<comment type="caution">
    <text evidence="2">The sequence shown here is derived from an EMBL/GenBank/DDBJ whole genome shotgun (WGS) entry which is preliminary data.</text>
</comment>
<sequence length="164" mass="17794">TSGSAARAGWRRGRSDAASTETRPAPAATAPSTTLKNDGPASNTAATTRTGTRRLGEGVVAPVARRLWHWPQRSWSRRPRQGPPVTSLVRSKGPSKDYSRVTEFGPILPRARVCVDWSRGPEEDEESALSDDATAADSQMGKPNAMRRSCSVIGRCRVTRFPKH</sequence>
<accession>K0RQ42</accession>
<protein>
    <submittedName>
        <fullName evidence="2">Uncharacterized protein</fullName>
    </submittedName>
</protein>
<evidence type="ECO:0000313" key="3">
    <source>
        <dbReference type="Proteomes" id="UP000266841"/>
    </source>
</evidence>
<organism evidence="2 3">
    <name type="scientific">Thalassiosira oceanica</name>
    <name type="common">Marine diatom</name>
    <dbReference type="NCBI Taxonomy" id="159749"/>
    <lineage>
        <taxon>Eukaryota</taxon>
        <taxon>Sar</taxon>
        <taxon>Stramenopiles</taxon>
        <taxon>Ochrophyta</taxon>
        <taxon>Bacillariophyta</taxon>
        <taxon>Coscinodiscophyceae</taxon>
        <taxon>Thalassiosirophycidae</taxon>
        <taxon>Thalassiosirales</taxon>
        <taxon>Thalassiosiraceae</taxon>
        <taxon>Thalassiosira</taxon>
    </lineage>
</organism>
<feature type="compositionally biased region" description="Low complexity" evidence="1">
    <location>
        <begin position="16"/>
        <end position="34"/>
    </location>
</feature>